<evidence type="ECO:0000313" key="1">
    <source>
        <dbReference type="EMBL" id="MBB6447728.1"/>
    </source>
</evidence>
<dbReference type="GO" id="GO:0008168">
    <property type="term" value="F:methyltransferase activity"/>
    <property type="evidence" value="ECO:0007669"/>
    <property type="project" value="UniProtKB-KW"/>
</dbReference>
<dbReference type="Proteomes" id="UP000531594">
    <property type="component" value="Unassembled WGS sequence"/>
</dbReference>
<comment type="caution">
    <text evidence="1">The sequence shown here is derived from an EMBL/GenBank/DDBJ whole genome shotgun (WGS) entry which is preliminary data.</text>
</comment>
<organism evidence="1 2">
    <name type="scientific">Bacillus benzoevorans</name>
    <dbReference type="NCBI Taxonomy" id="1456"/>
    <lineage>
        <taxon>Bacteria</taxon>
        <taxon>Bacillati</taxon>
        <taxon>Bacillota</taxon>
        <taxon>Bacilli</taxon>
        <taxon>Bacillales</taxon>
        <taxon>Bacillaceae</taxon>
        <taxon>Bacillus</taxon>
    </lineage>
</organism>
<dbReference type="RefSeq" id="WP_184529951.1">
    <property type="nucleotide sequence ID" value="NZ_JACHGK010000027.1"/>
</dbReference>
<dbReference type="SUPFAM" id="SSF53335">
    <property type="entry name" value="S-adenosyl-L-methionine-dependent methyltransferases"/>
    <property type="match status" value="1"/>
</dbReference>
<dbReference type="InterPro" id="IPR029063">
    <property type="entry name" value="SAM-dependent_MTases_sf"/>
</dbReference>
<accession>A0A7X0HVQ0</accession>
<dbReference type="EMBL" id="JACHGK010000027">
    <property type="protein sequence ID" value="MBB6447728.1"/>
    <property type="molecule type" value="Genomic_DNA"/>
</dbReference>
<reference evidence="1 2" key="1">
    <citation type="submission" date="2020-08" db="EMBL/GenBank/DDBJ databases">
        <title>Genomic Encyclopedia of Type Strains, Phase IV (KMG-IV): sequencing the most valuable type-strain genomes for metagenomic binning, comparative biology and taxonomic classification.</title>
        <authorList>
            <person name="Goeker M."/>
        </authorList>
    </citation>
    <scope>NUCLEOTIDE SEQUENCE [LARGE SCALE GENOMIC DNA]</scope>
    <source>
        <strain evidence="1 2">DSM 5391</strain>
    </source>
</reference>
<protein>
    <submittedName>
        <fullName evidence="1">SAM-dependent methyltransferase</fullName>
    </submittedName>
</protein>
<keyword evidence="1" id="KW-0808">Transferase</keyword>
<dbReference type="AlphaFoldDB" id="A0A7X0HVQ0"/>
<dbReference type="GO" id="GO:0032259">
    <property type="term" value="P:methylation"/>
    <property type="evidence" value="ECO:0007669"/>
    <property type="project" value="UniProtKB-KW"/>
</dbReference>
<sequence>MKDKEQYYDQLLNIHTAGVQKIFNSSSHYHRYEPTPYSALELLFNEYPLKEGDSVIDFGCGKGRLNFLIHHMFNASVAGIEMNKTFYQEAMDNLSSYYKINKIPLEKIRFIRCLAEEYPISSADNVFYFFNPFSVQIFMKVINHILLSVEETPRGITLILYFASDDYIFYLENDTAFQLKQEVRLPDLYESVPYERFLIYTLND</sequence>
<name>A0A7X0HVQ0_9BACI</name>
<proteinExistence type="predicted"/>
<dbReference type="Gene3D" id="3.40.50.150">
    <property type="entry name" value="Vaccinia Virus protein VP39"/>
    <property type="match status" value="1"/>
</dbReference>
<keyword evidence="1" id="KW-0489">Methyltransferase</keyword>
<keyword evidence="2" id="KW-1185">Reference proteome</keyword>
<gene>
    <name evidence="1" type="ORF">HNR53_004437</name>
</gene>
<evidence type="ECO:0000313" key="2">
    <source>
        <dbReference type="Proteomes" id="UP000531594"/>
    </source>
</evidence>